<reference evidence="2 3" key="1">
    <citation type="submission" date="2023-07" db="EMBL/GenBank/DDBJ databases">
        <authorList>
            <person name="Lian W.-H."/>
        </authorList>
    </citation>
    <scope>NUCLEOTIDE SEQUENCE [LARGE SCALE GENOMIC DNA]</scope>
    <source>
        <strain evidence="2 3">SYSU DXS3180</strain>
    </source>
</reference>
<comment type="caution">
    <text evidence="2">The sequence shown here is derived from an EMBL/GenBank/DDBJ whole genome shotgun (WGS) entry which is preliminary data.</text>
</comment>
<dbReference type="EMBL" id="JAULBC010000003">
    <property type="protein sequence ID" value="MEX6688124.1"/>
    <property type="molecule type" value="Genomic_DNA"/>
</dbReference>
<dbReference type="Proteomes" id="UP001560573">
    <property type="component" value="Unassembled WGS sequence"/>
</dbReference>
<accession>A0ABV3ZG07</accession>
<protein>
    <submittedName>
        <fullName evidence="2">RNA polymerase subunit sigma</fullName>
    </submittedName>
</protein>
<dbReference type="SUPFAM" id="SSF88946">
    <property type="entry name" value="Sigma2 domain of RNA polymerase sigma factors"/>
    <property type="match status" value="1"/>
</dbReference>
<gene>
    <name evidence="2" type="ORF">QTN47_11495</name>
</gene>
<dbReference type="InterPro" id="IPR013325">
    <property type="entry name" value="RNA_pol_sigma_r2"/>
</dbReference>
<proteinExistence type="predicted"/>
<organism evidence="2 3">
    <name type="scientific">Danxiaibacter flavus</name>
    <dbReference type="NCBI Taxonomy" id="3049108"/>
    <lineage>
        <taxon>Bacteria</taxon>
        <taxon>Pseudomonadati</taxon>
        <taxon>Bacteroidota</taxon>
        <taxon>Chitinophagia</taxon>
        <taxon>Chitinophagales</taxon>
        <taxon>Chitinophagaceae</taxon>
        <taxon>Danxiaibacter</taxon>
    </lineage>
</organism>
<evidence type="ECO:0000259" key="1">
    <source>
        <dbReference type="Pfam" id="PF20239"/>
    </source>
</evidence>
<evidence type="ECO:0000313" key="3">
    <source>
        <dbReference type="Proteomes" id="UP001560573"/>
    </source>
</evidence>
<dbReference type="PANTHER" id="PTHR47756:SF2">
    <property type="entry name" value="BLL6612 PROTEIN"/>
    <property type="match status" value="1"/>
</dbReference>
<evidence type="ECO:0000313" key="2">
    <source>
        <dbReference type="EMBL" id="MEX6688124.1"/>
    </source>
</evidence>
<dbReference type="Gene3D" id="1.10.1740.10">
    <property type="match status" value="1"/>
</dbReference>
<keyword evidence="3" id="KW-1185">Reference proteome</keyword>
<dbReference type="Pfam" id="PF20239">
    <property type="entry name" value="DUF6596"/>
    <property type="match status" value="1"/>
</dbReference>
<dbReference type="InterPro" id="IPR013324">
    <property type="entry name" value="RNA_pol_sigma_r3/r4-like"/>
</dbReference>
<dbReference type="RefSeq" id="WP_369329532.1">
    <property type="nucleotide sequence ID" value="NZ_JAULBC010000003.1"/>
</dbReference>
<dbReference type="PANTHER" id="PTHR47756">
    <property type="entry name" value="BLL6612 PROTEIN-RELATED"/>
    <property type="match status" value="1"/>
</dbReference>
<feature type="domain" description="DUF6596" evidence="1">
    <location>
        <begin position="186"/>
        <end position="287"/>
    </location>
</feature>
<dbReference type="SUPFAM" id="SSF88659">
    <property type="entry name" value="Sigma3 and sigma4 domains of RNA polymerase sigma factors"/>
    <property type="match status" value="1"/>
</dbReference>
<dbReference type="InterPro" id="IPR046531">
    <property type="entry name" value="DUF6596"/>
</dbReference>
<sequence length="410" mass="47374">MQKEHESLKQLFQQEFAKMVAVISKLFGLQHIEIAEDIVSETFLLASETWGIKGLPENPAAWLYAVAKQKTLYYFRRSKILEEKVLPQVKATQESEEAMDETIFSEENIKDSQLQMIFAVCNPAIASEAQIGLALRILCGFGIDEIAEAFLSNKETINKRLFRAKEKLRAENIKMEMPPAGEIEKRLDNVLHIIYLLFSEGYYSKTQNQVLRKDLCIEAMRLGLMLSDYERTNLPRTNALMALMCFHASRFEARQTDDNGLILYDEQNEQLWDAELIKQGMHFFDRSFSGNEISSYHIEARIAYWHCIKEDSEEKWEDILHLYDQLLTINYSPGVALNRIFAIYKVKGANAALTEAEKLYSGDNHFYFMLLGELYSNIDKRKAQENFEKAFSLAKTQTEKQGILAKIHKL</sequence>
<name>A0ABV3ZG07_9BACT</name>